<gene>
    <name evidence="2" type="ORF">SAMN02745885_01832</name>
</gene>
<evidence type="ECO:0000313" key="2">
    <source>
        <dbReference type="EMBL" id="SKA07925.1"/>
    </source>
</evidence>
<dbReference type="SUPFAM" id="SSF53756">
    <property type="entry name" value="UDP-Glycosyltransferase/glycogen phosphorylase"/>
    <property type="match status" value="1"/>
</dbReference>
<name>A0A1T4QW87_9FIRM</name>
<dbReference type="GO" id="GO:0004553">
    <property type="term" value="F:hydrolase activity, hydrolyzing O-glycosyl compounds"/>
    <property type="evidence" value="ECO:0007669"/>
    <property type="project" value="InterPro"/>
</dbReference>
<dbReference type="InterPro" id="IPR029767">
    <property type="entry name" value="WecB-like"/>
</dbReference>
<dbReference type="InterPro" id="IPR020004">
    <property type="entry name" value="UDP-GlcNAc_Epase"/>
</dbReference>
<dbReference type="PANTHER" id="PTHR43174">
    <property type="entry name" value="UDP-N-ACETYLGLUCOSAMINE 2-EPIMERASE"/>
    <property type="match status" value="1"/>
</dbReference>
<evidence type="ECO:0000259" key="1">
    <source>
        <dbReference type="Pfam" id="PF02350"/>
    </source>
</evidence>
<protein>
    <submittedName>
        <fullName evidence="2">GDP/UDP-N,N'-diacetylbacillosamine 2-epimerase (Hydrolysing)</fullName>
    </submittedName>
</protein>
<dbReference type="RefSeq" id="WP_242946635.1">
    <property type="nucleotide sequence ID" value="NZ_FUXM01000022.1"/>
</dbReference>
<dbReference type="GO" id="GO:0006047">
    <property type="term" value="P:UDP-N-acetylglucosamine metabolic process"/>
    <property type="evidence" value="ECO:0007669"/>
    <property type="project" value="InterPro"/>
</dbReference>
<dbReference type="Proteomes" id="UP000189933">
    <property type="component" value="Unassembled WGS sequence"/>
</dbReference>
<dbReference type="Pfam" id="PF02350">
    <property type="entry name" value="Epimerase_2"/>
    <property type="match status" value="1"/>
</dbReference>
<proteinExistence type="predicted"/>
<keyword evidence="3" id="KW-1185">Reference proteome</keyword>
<accession>A0A1T4QW87</accession>
<evidence type="ECO:0000313" key="3">
    <source>
        <dbReference type="Proteomes" id="UP000189933"/>
    </source>
</evidence>
<dbReference type="PANTHER" id="PTHR43174:SF3">
    <property type="entry name" value="UDP-N-ACETYLGLUCOSAMINE 2-EPIMERASE"/>
    <property type="match status" value="1"/>
</dbReference>
<dbReference type="NCBIfam" id="TIGR03568">
    <property type="entry name" value="NeuC_NnaA"/>
    <property type="match status" value="1"/>
</dbReference>
<dbReference type="EMBL" id="FUXM01000022">
    <property type="protein sequence ID" value="SKA07925.1"/>
    <property type="molecule type" value="Genomic_DNA"/>
</dbReference>
<reference evidence="3" key="1">
    <citation type="submission" date="2017-02" db="EMBL/GenBank/DDBJ databases">
        <authorList>
            <person name="Varghese N."/>
            <person name="Submissions S."/>
        </authorList>
    </citation>
    <scope>NUCLEOTIDE SEQUENCE [LARGE SCALE GENOMIC DNA]</scope>
    <source>
        <strain evidence="3">DSM 16521</strain>
    </source>
</reference>
<dbReference type="Gene3D" id="3.40.50.2000">
    <property type="entry name" value="Glycogen Phosphorylase B"/>
    <property type="match status" value="2"/>
</dbReference>
<dbReference type="InterPro" id="IPR003331">
    <property type="entry name" value="UDP_GlcNAc_Epimerase_2_dom"/>
</dbReference>
<feature type="domain" description="UDP-N-acetylglucosamine 2-epimerase" evidence="1">
    <location>
        <begin position="23"/>
        <end position="360"/>
    </location>
</feature>
<sequence>MRKIAVITGTRADYGIYKPILTAISQHQELSLQLIVTGMHLHTRFGRTIEQIRQDGFAIAAEVPILSETDGPDEMAKAIGRAILGLTEAIGQLEPDLGLVLGDRGEMLAAAIVFSHLGIPVVHLHGGEVSGTIDESVRHAITKLAHIHFPATESSRERLIKMGEKPENIYVVGAAGLDYIINKQYTAREILVQKYRIDEKRPLLLVLQHPVNWEYTEAGWQMEQTMRALERLQLPTILIHPNSDAGHLRMLEIIRQYQNRAWLQTFPSIPSADFLGLMQIAAVLIGNSSSGIIEAPSCGLPVINIGSRQAGRERATNVIDVDYNEEMIYAAIIKALKDGRRTYDNPYGDGKTGPRVADLLARIEINRDLLNKQIAY</sequence>
<dbReference type="AlphaFoldDB" id="A0A1T4QW87"/>
<dbReference type="CDD" id="cd03786">
    <property type="entry name" value="GTB_UDP-GlcNAc_2-Epimerase"/>
    <property type="match status" value="1"/>
</dbReference>
<organism evidence="2 3">
    <name type="scientific">Carboxydocella sporoproducens DSM 16521</name>
    <dbReference type="NCBI Taxonomy" id="1121270"/>
    <lineage>
        <taxon>Bacteria</taxon>
        <taxon>Bacillati</taxon>
        <taxon>Bacillota</taxon>
        <taxon>Clostridia</taxon>
        <taxon>Eubacteriales</taxon>
        <taxon>Clostridiales Family XVI. Incertae Sedis</taxon>
        <taxon>Carboxydocella</taxon>
    </lineage>
</organism>